<reference evidence="3 4" key="1">
    <citation type="submission" date="2019-07" db="EMBL/GenBank/DDBJ databases">
        <title>Genomes of sea-ice associated Colwellia species.</title>
        <authorList>
            <person name="Bowman J.P."/>
        </authorList>
    </citation>
    <scope>NUCLEOTIDE SEQUENCE [LARGE SCALE GENOMIC DNA]</scope>
    <source>
        <strain evidence="3 4">ACAM 459</strain>
    </source>
</reference>
<dbReference type="Gene3D" id="3.40.50.720">
    <property type="entry name" value="NAD(P)-binding Rossmann-like Domain"/>
    <property type="match status" value="1"/>
</dbReference>
<protein>
    <submittedName>
        <fullName evidence="3">Glucose 1-dehydrogenase</fullName>
        <ecNumber evidence="3">1.1.1.47</ecNumber>
    </submittedName>
</protein>
<accession>A0A5C6Q6K6</accession>
<dbReference type="SUPFAM" id="SSF51735">
    <property type="entry name" value="NAD(P)-binding Rossmann-fold domains"/>
    <property type="match status" value="1"/>
</dbReference>
<proteinExistence type="inferred from homology"/>
<sequence>MRLENKLALVTGGASGIGEAICVRFVKEGARVIIADIDHERGEDLAQKLGDKANFIKLDVKNPQQWQLAIEKIIIRYDRLDILVNNAGIAIPGNVENCTFEDWQLTQSINSDGVFLGCQQAIKAMKDVGGSIINVSSIEGIIGEPKLAAYNASKGAVRIFTKSAALHCAQNNYNIRINSLHPGYVITPMVSKAIAELSDTDATEFQQRVLSNIPLKRMAEPHEIASAALFLVSDDSSYMTGAELVIDGGYTAH</sequence>
<dbReference type="PANTHER" id="PTHR24321:SF15">
    <property type="entry name" value="OXIDOREDUCTASE UCPA"/>
    <property type="match status" value="1"/>
</dbReference>
<keyword evidence="2 3" id="KW-0560">Oxidoreductase</keyword>
<dbReference type="Proteomes" id="UP000321822">
    <property type="component" value="Unassembled WGS sequence"/>
</dbReference>
<evidence type="ECO:0000256" key="1">
    <source>
        <dbReference type="ARBA" id="ARBA00006484"/>
    </source>
</evidence>
<dbReference type="PROSITE" id="PS00061">
    <property type="entry name" value="ADH_SHORT"/>
    <property type="match status" value="1"/>
</dbReference>
<comment type="caution">
    <text evidence="3">The sequence shown here is derived from an EMBL/GenBank/DDBJ whole genome shotgun (WGS) entry which is preliminary data.</text>
</comment>
<dbReference type="InterPro" id="IPR036291">
    <property type="entry name" value="NAD(P)-bd_dom_sf"/>
</dbReference>
<evidence type="ECO:0000256" key="2">
    <source>
        <dbReference type="ARBA" id="ARBA00023002"/>
    </source>
</evidence>
<dbReference type="OrthoDB" id="9787298at2"/>
<organism evidence="3 4">
    <name type="scientific">Colwellia demingiae</name>
    <dbReference type="NCBI Taxonomy" id="89401"/>
    <lineage>
        <taxon>Bacteria</taxon>
        <taxon>Pseudomonadati</taxon>
        <taxon>Pseudomonadota</taxon>
        <taxon>Gammaproteobacteria</taxon>
        <taxon>Alteromonadales</taxon>
        <taxon>Colwelliaceae</taxon>
        <taxon>Colwellia</taxon>
    </lineage>
</organism>
<dbReference type="RefSeq" id="WP_146791242.1">
    <property type="nucleotide sequence ID" value="NZ_VOLT01000014.1"/>
</dbReference>
<keyword evidence="4" id="KW-1185">Reference proteome</keyword>
<dbReference type="NCBIfam" id="NF005559">
    <property type="entry name" value="PRK07231.1"/>
    <property type="match status" value="1"/>
</dbReference>
<gene>
    <name evidence="3" type="ORF">ESZ36_20260</name>
</gene>
<dbReference type="InterPro" id="IPR020904">
    <property type="entry name" value="Sc_DH/Rdtase_CS"/>
</dbReference>
<dbReference type="PRINTS" id="PR00080">
    <property type="entry name" value="SDRFAMILY"/>
</dbReference>
<dbReference type="Pfam" id="PF13561">
    <property type="entry name" value="adh_short_C2"/>
    <property type="match status" value="1"/>
</dbReference>
<dbReference type="EMBL" id="VOLT01000014">
    <property type="protein sequence ID" value="TWX64310.1"/>
    <property type="molecule type" value="Genomic_DNA"/>
</dbReference>
<comment type="similarity">
    <text evidence="1">Belongs to the short-chain dehydrogenases/reductases (SDR) family.</text>
</comment>
<evidence type="ECO:0000313" key="4">
    <source>
        <dbReference type="Proteomes" id="UP000321822"/>
    </source>
</evidence>
<dbReference type="AlphaFoldDB" id="A0A5C6Q6K6"/>
<dbReference type="PANTHER" id="PTHR24321">
    <property type="entry name" value="DEHYDROGENASES, SHORT CHAIN"/>
    <property type="match status" value="1"/>
</dbReference>
<evidence type="ECO:0000313" key="3">
    <source>
        <dbReference type="EMBL" id="TWX64310.1"/>
    </source>
</evidence>
<name>A0A5C6Q6K6_9GAMM</name>
<dbReference type="FunFam" id="3.40.50.720:FF:000084">
    <property type="entry name" value="Short-chain dehydrogenase reductase"/>
    <property type="match status" value="1"/>
</dbReference>
<dbReference type="PRINTS" id="PR00081">
    <property type="entry name" value="GDHRDH"/>
</dbReference>
<dbReference type="EC" id="1.1.1.47" evidence="3"/>
<dbReference type="InterPro" id="IPR002347">
    <property type="entry name" value="SDR_fam"/>
</dbReference>
<dbReference type="GO" id="GO:0047936">
    <property type="term" value="F:glucose 1-dehydrogenase [NAD(P)+] activity"/>
    <property type="evidence" value="ECO:0007669"/>
    <property type="project" value="UniProtKB-EC"/>
</dbReference>